<protein>
    <submittedName>
        <fullName evidence="1">Uncharacterized protein</fullName>
    </submittedName>
</protein>
<evidence type="ECO:0000313" key="2">
    <source>
        <dbReference type="Proteomes" id="UP000298663"/>
    </source>
</evidence>
<gene>
    <name evidence="1" type="ORF">L596_002425</name>
</gene>
<organism evidence="1 2">
    <name type="scientific">Steinernema carpocapsae</name>
    <name type="common">Entomopathogenic nematode</name>
    <dbReference type="NCBI Taxonomy" id="34508"/>
    <lineage>
        <taxon>Eukaryota</taxon>
        <taxon>Metazoa</taxon>
        <taxon>Ecdysozoa</taxon>
        <taxon>Nematoda</taxon>
        <taxon>Chromadorea</taxon>
        <taxon>Rhabditida</taxon>
        <taxon>Tylenchina</taxon>
        <taxon>Panagrolaimomorpha</taxon>
        <taxon>Strongyloidoidea</taxon>
        <taxon>Steinernematidae</taxon>
        <taxon>Steinernema</taxon>
    </lineage>
</organism>
<dbReference type="Proteomes" id="UP000298663">
    <property type="component" value="Unassembled WGS sequence"/>
</dbReference>
<comment type="caution">
    <text evidence="1">The sequence shown here is derived from an EMBL/GenBank/DDBJ whole genome shotgun (WGS) entry which is preliminary data.</text>
</comment>
<dbReference type="EMBL" id="AZBU02000001">
    <property type="protein sequence ID" value="TMS34928.1"/>
    <property type="molecule type" value="Genomic_DNA"/>
</dbReference>
<evidence type="ECO:0000313" key="1">
    <source>
        <dbReference type="EMBL" id="TMS34928.1"/>
    </source>
</evidence>
<proteinExistence type="predicted"/>
<dbReference type="AlphaFoldDB" id="A0A4U8UT47"/>
<accession>A0A4U8UT47</accession>
<reference evidence="1 2" key="1">
    <citation type="journal article" date="2015" name="Genome Biol.">
        <title>Comparative genomics of Steinernema reveals deeply conserved gene regulatory networks.</title>
        <authorList>
            <person name="Dillman A.R."/>
            <person name="Macchietto M."/>
            <person name="Porter C.F."/>
            <person name="Rogers A."/>
            <person name="Williams B."/>
            <person name="Antoshechkin I."/>
            <person name="Lee M.M."/>
            <person name="Goodwin Z."/>
            <person name="Lu X."/>
            <person name="Lewis E.E."/>
            <person name="Goodrich-Blair H."/>
            <person name="Stock S.P."/>
            <person name="Adams B.J."/>
            <person name="Sternberg P.W."/>
            <person name="Mortazavi A."/>
        </authorList>
    </citation>
    <scope>NUCLEOTIDE SEQUENCE [LARGE SCALE GENOMIC DNA]</scope>
    <source>
        <strain evidence="1 2">ALL</strain>
    </source>
</reference>
<sequence length="88" mass="9754">MESCFLNTGSSGNGILTISTITFKKPFIQDSSRPQITQPHLHINPVRIAKTMPTSCRPLFECLCFSLVFFFFDLDSRSAADSSESAAF</sequence>
<keyword evidence="2" id="KW-1185">Reference proteome</keyword>
<name>A0A4U8UT47_STECR</name>
<reference evidence="1 2" key="2">
    <citation type="journal article" date="2019" name="G3 (Bethesda)">
        <title>Hybrid Assembly of the Genome of the Entomopathogenic Nematode Steinernema carpocapsae Identifies the X-Chromosome.</title>
        <authorList>
            <person name="Serra L."/>
            <person name="Macchietto M."/>
            <person name="Macias-Munoz A."/>
            <person name="McGill C.J."/>
            <person name="Rodriguez I.M."/>
            <person name="Rodriguez B."/>
            <person name="Murad R."/>
            <person name="Mortazavi A."/>
        </authorList>
    </citation>
    <scope>NUCLEOTIDE SEQUENCE [LARGE SCALE GENOMIC DNA]</scope>
    <source>
        <strain evidence="1 2">ALL</strain>
    </source>
</reference>